<evidence type="ECO:0000256" key="1">
    <source>
        <dbReference type="SAM" id="Phobius"/>
    </source>
</evidence>
<sequence length="273" mass="28549">MTSILSIARLELLIARRNLWVATAVLLMAMFNVVLTFAGDAPTGALGASPLTIALTSITTLSVYLVPLIALLLSFDAIVGERERGTLTLGLSYPLSRAEILIGKFLAHMVVLAIAFAIGLGLTLAILVMRHGVSVIEWGPLLRLYFTSLALGATFLGLGYMISGLVNQTGAASGVAIALWLIAVVLYDLGLLGILVADSGSAFIQTIFPYALVANPADAFRLLNTPDQTVNLLASGLGAAGSVSGLAGQLTSLLAWPLLALFLAFIAFRKVEP</sequence>
<feature type="transmembrane region" description="Helical" evidence="1">
    <location>
        <begin position="141"/>
        <end position="162"/>
    </location>
</feature>
<feature type="transmembrane region" description="Helical" evidence="1">
    <location>
        <begin position="174"/>
        <end position="197"/>
    </location>
</feature>
<dbReference type="Proteomes" id="UP001201217">
    <property type="component" value="Unassembled WGS sequence"/>
</dbReference>
<dbReference type="PANTHER" id="PTHR43471:SF1">
    <property type="entry name" value="ABC TRANSPORTER PERMEASE PROTEIN NOSY-RELATED"/>
    <property type="match status" value="1"/>
</dbReference>
<name>A0ABS9E8A9_9HYPH</name>
<evidence type="ECO:0000313" key="2">
    <source>
        <dbReference type="EMBL" id="MCF4098437.1"/>
    </source>
</evidence>
<keyword evidence="1" id="KW-1133">Transmembrane helix</keyword>
<dbReference type="RefSeq" id="WP_236113958.1">
    <property type="nucleotide sequence ID" value="NZ_JAKGTI010000001.1"/>
</dbReference>
<comment type="caution">
    <text evidence="2">The sequence shown here is derived from an EMBL/GenBank/DDBJ whole genome shotgun (WGS) entry which is preliminary data.</text>
</comment>
<evidence type="ECO:0000313" key="3">
    <source>
        <dbReference type="Proteomes" id="UP001201217"/>
    </source>
</evidence>
<keyword evidence="3" id="KW-1185">Reference proteome</keyword>
<keyword evidence="1" id="KW-0812">Transmembrane</keyword>
<reference evidence="2 3" key="1">
    <citation type="submission" date="2022-01" db="EMBL/GenBank/DDBJ databases">
        <title>Maritalea mediterranea sp. nov., isolated from marine plastic residues from the Malva-rosa beach (Valencia, Spain).</title>
        <authorList>
            <person name="Vidal-Verdu A."/>
            <person name="Molina-Menor E."/>
            <person name="Pascual J."/>
            <person name="Pereto J."/>
            <person name="Porcar M."/>
        </authorList>
    </citation>
    <scope>NUCLEOTIDE SEQUENCE [LARGE SCALE GENOMIC DNA]</scope>
    <source>
        <strain evidence="2 3">P4.10X</strain>
    </source>
</reference>
<feature type="transmembrane region" description="Helical" evidence="1">
    <location>
        <begin position="105"/>
        <end position="129"/>
    </location>
</feature>
<protein>
    <submittedName>
        <fullName evidence="2">ABC transporter permease</fullName>
    </submittedName>
</protein>
<dbReference type="EMBL" id="JAKGTI010000001">
    <property type="protein sequence ID" value="MCF4098437.1"/>
    <property type="molecule type" value="Genomic_DNA"/>
</dbReference>
<proteinExistence type="predicted"/>
<feature type="transmembrane region" description="Helical" evidence="1">
    <location>
        <begin position="246"/>
        <end position="268"/>
    </location>
</feature>
<accession>A0ABS9E8A9</accession>
<feature type="transmembrane region" description="Helical" evidence="1">
    <location>
        <begin position="20"/>
        <end position="39"/>
    </location>
</feature>
<feature type="transmembrane region" description="Helical" evidence="1">
    <location>
        <begin position="51"/>
        <end position="75"/>
    </location>
</feature>
<gene>
    <name evidence="2" type="ORF">L1I42_08045</name>
</gene>
<keyword evidence="1" id="KW-0472">Membrane</keyword>
<dbReference type="PANTHER" id="PTHR43471">
    <property type="entry name" value="ABC TRANSPORTER PERMEASE"/>
    <property type="match status" value="1"/>
</dbReference>
<organism evidence="2 3">
    <name type="scientific">Maritalea mediterranea</name>
    <dbReference type="NCBI Taxonomy" id="2909667"/>
    <lineage>
        <taxon>Bacteria</taxon>
        <taxon>Pseudomonadati</taxon>
        <taxon>Pseudomonadota</taxon>
        <taxon>Alphaproteobacteria</taxon>
        <taxon>Hyphomicrobiales</taxon>
        <taxon>Devosiaceae</taxon>
        <taxon>Maritalea</taxon>
    </lineage>
</organism>
<dbReference type="Pfam" id="PF12679">
    <property type="entry name" value="ABC2_membrane_2"/>
    <property type="match status" value="1"/>
</dbReference>